<dbReference type="Gene3D" id="2.40.10.220">
    <property type="entry name" value="predicted glycosyltransferase like domains"/>
    <property type="match status" value="1"/>
</dbReference>
<dbReference type="OrthoDB" id="5290589at2"/>
<dbReference type="GO" id="GO:0035438">
    <property type="term" value="F:cyclic-di-GMP binding"/>
    <property type="evidence" value="ECO:0007669"/>
    <property type="project" value="InterPro"/>
</dbReference>
<organism evidence="2 3">
    <name type="scientific">Catenovulum agarivorans DS-2</name>
    <dbReference type="NCBI Taxonomy" id="1328313"/>
    <lineage>
        <taxon>Bacteria</taxon>
        <taxon>Pseudomonadati</taxon>
        <taxon>Pseudomonadota</taxon>
        <taxon>Gammaproteobacteria</taxon>
        <taxon>Alteromonadales</taxon>
        <taxon>Alteromonadaceae</taxon>
        <taxon>Catenovulum</taxon>
    </lineage>
</organism>
<dbReference type="Proteomes" id="UP000019276">
    <property type="component" value="Unassembled WGS sequence"/>
</dbReference>
<dbReference type="InterPro" id="IPR009875">
    <property type="entry name" value="PilZ_domain"/>
</dbReference>
<dbReference type="SUPFAM" id="SSF141371">
    <property type="entry name" value="PilZ domain-like"/>
    <property type="match status" value="1"/>
</dbReference>
<name>W7QX73_9ALTE</name>
<dbReference type="STRING" id="1328313.DS2_01390"/>
<evidence type="ECO:0000313" key="2">
    <source>
        <dbReference type="EMBL" id="EWH12333.1"/>
    </source>
</evidence>
<sequence>MIGRDDQRSYYRMMVNADCLVVVDNLESPQEFTAICRDLSANGMAIELQESIDVGKEISIRISSASEQIPSLTARGKVLRCAPETSTTFIVGIEIIDLA</sequence>
<dbReference type="AlphaFoldDB" id="W7QX73"/>
<reference evidence="2 3" key="1">
    <citation type="journal article" date="2014" name="Genome Announc.">
        <title>Draft Genome Sequence of the Agar-Degrading Bacterium Catenovulum sp. Strain DS-2, Isolated from Intestines of Haliotis diversicolor.</title>
        <authorList>
            <person name="Shan D."/>
            <person name="Li X."/>
            <person name="Gu Z."/>
            <person name="Wei G."/>
            <person name="Gao Z."/>
            <person name="Shao Z."/>
        </authorList>
    </citation>
    <scope>NUCLEOTIDE SEQUENCE [LARGE SCALE GENOMIC DNA]</scope>
    <source>
        <strain evidence="2 3">DS-2</strain>
    </source>
</reference>
<dbReference type="EMBL" id="ARZY01000001">
    <property type="protein sequence ID" value="EWH12333.1"/>
    <property type="molecule type" value="Genomic_DNA"/>
</dbReference>
<evidence type="ECO:0000259" key="1">
    <source>
        <dbReference type="Pfam" id="PF07238"/>
    </source>
</evidence>
<feature type="domain" description="PilZ" evidence="1">
    <location>
        <begin position="6"/>
        <end position="97"/>
    </location>
</feature>
<proteinExistence type="predicted"/>
<protein>
    <submittedName>
        <fullName evidence="2">Type IV pilus assembly PilZ</fullName>
    </submittedName>
</protein>
<gene>
    <name evidence="2" type="ORF">DS2_01390</name>
</gene>
<keyword evidence="3" id="KW-1185">Reference proteome</keyword>
<dbReference type="Pfam" id="PF07238">
    <property type="entry name" value="PilZ"/>
    <property type="match status" value="1"/>
</dbReference>
<evidence type="ECO:0000313" key="3">
    <source>
        <dbReference type="Proteomes" id="UP000019276"/>
    </source>
</evidence>
<dbReference type="eggNOG" id="ENOG5033H7Q">
    <property type="taxonomic scope" value="Bacteria"/>
</dbReference>
<comment type="caution">
    <text evidence="2">The sequence shown here is derived from an EMBL/GenBank/DDBJ whole genome shotgun (WGS) entry which is preliminary data.</text>
</comment>
<dbReference type="RefSeq" id="WP_035012794.1">
    <property type="nucleotide sequence ID" value="NZ_ARZY01000001.1"/>
</dbReference>
<accession>W7QX73</accession>